<dbReference type="EnsemblMetazoa" id="AALFPA23_008020.R10787">
    <property type="protein sequence ID" value="AALFPA23_008020.P10787"/>
    <property type="gene ID" value="AALFPA23_008020"/>
</dbReference>
<reference evidence="12" key="1">
    <citation type="journal article" date="2015" name="Proc. Natl. Acad. Sci. U.S.A.">
        <title>Genome sequence of the Asian Tiger mosquito, Aedes albopictus, reveals insights into its biology, genetics, and evolution.</title>
        <authorList>
            <person name="Chen X.G."/>
            <person name="Jiang X."/>
            <person name="Gu J."/>
            <person name="Xu M."/>
            <person name="Wu Y."/>
            <person name="Deng Y."/>
            <person name="Zhang C."/>
            <person name="Bonizzoni M."/>
            <person name="Dermauw W."/>
            <person name="Vontas J."/>
            <person name="Armbruster P."/>
            <person name="Huang X."/>
            <person name="Yang Y."/>
            <person name="Zhang H."/>
            <person name="He W."/>
            <person name="Peng H."/>
            <person name="Liu Y."/>
            <person name="Wu K."/>
            <person name="Chen J."/>
            <person name="Lirakis M."/>
            <person name="Topalis P."/>
            <person name="Van Leeuwen T."/>
            <person name="Hall A.B."/>
            <person name="Jiang X."/>
            <person name="Thorpe C."/>
            <person name="Mueller R.L."/>
            <person name="Sun C."/>
            <person name="Waterhouse R.M."/>
            <person name="Yan G."/>
            <person name="Tu Z.J."/>
            <person name="Fang X."/>
            <person name="James A.A."/>
        </authorList>
    </citation>
    <scope>NUCLEOTIDE SEQUENCE [LARGE SCALE GENOMIC DNA]</scope>
    <source>
        <strain evidence="12">Foshan</strain>
    </source>
</reference>
<evidence type="ECO:0000259" key="10">
    <source>
        <dbReference type="Pfam" id="PF01593"/>
    </source>
</evidence>
<comment type="catalytic activity">
    <reaction evidence="6">
        <text>a secondary aliphatic amine + O2 + H2O = a primary amine + an aldehyde + H2O2</text>
        <dbReference type="Rhea" id="RHEA:26414"/>
        <dbReference type="ChEBI" id="CHEBI:15377"/>
        <dbReference type="ChEBI" id="CHEBI:15379"/>
        <dbReference type="ChEBI" id="CHEBI:16240"/>
        <dbReference type="ChEBI" id="CHEBI:17478"/>
        <dbReference type="ChEBI" id="CHEBI:58855"/>
        <dbReference type="ChEBI" id="CHEBI:65296"/>
        <dbReference type="EC" id="1.4.3.4"/>
    </reaction>
</comment>
<keyword evidence="9" id="KW-0285">Flavoprotein</keyword>
<proteinExistence type="inferred from homology"/>
<dbReference type="Gene3D" id="3.50.50.60">
    <property type="entry name" value="FAD/NAD(P)-binding domain"/>
    <property type="match status" value="1"/>
</dbReference>
<comment type="catalytic activity">
    <reaction evidence="8">
        <text>N-acetylputrescine + O2 + H2O = 4-acetamidobutanal + H2O2 + NH4(+)</text>
        <dbReference type="Rhea" id="RHEA:70283"/>
        <dbReference type="ChEBI" id="CHEBI:7386"/>
        <dbReference type="ChEBI" id="CHEBI:15377"/>
        <dbReference type="ChEBI" id="CHEBI:15379"/>
        <dbReference type="ChEBI" id="CHEBI:16240"/>
        <dbReference type="ChEBI" id="CHEBI:28938"/>
        <dbReference type="ChEBI" id="CHEBI:58263"/>
    </reaction>
    <physiologicalReaction direction="left-to-right" evidence="8">
        <dbReference type="Rhea" id="RHEA:70284"/>
    </physiologicalReaction>
</comment>
<sequence>MSATEDPIFDVLIVGAGLSGLCAAKRIQDKCCSQMSFKLLEKSPTTVGGQLDGCQSRWITSNHFHAIELCRELGCEMCELAQMTESSQGGVEARALRDVDPWQGMIFGPLAKIETDRLMTEIDSLSSTRFIIDDPLNMDVFLERKLLLDESKDFFRFLIKISCGFHPNELSVTDWFKFCRSMSSVRNVYEILKVNGTHMVPLEGWASLVGKLVQVVGEENIVLGCKVTRLELSAEEENSFVLVTDENGCIWKGRAVICAIPCDDLRRIDFAPSRPTFFRQPNSNANITHVSNFKVYYESSIWKDHVFSGSIFLPAYRILCFERRTGLLEGSFFHMENVTEHEARHAILHILSLTLKCHSLLNAVKFEAERQALPFYFEVPPSFNRRVIFASSNASCWYRGFINGSVQGGVKAAVLALLEVRPQTINFKDVTDMQCIHFKYFQRSSGLERFWYSLNLSSVSRFVAVAATVAATFSMLIGFTKNVAGINEFETE</sequence>
<organism evidence="11 12">
    <name type="scientific">Aedes albopictus</name>
    <name type="common">Asian tiger mosquito</name>
    <name type="synonym">Stegomyia albopicta</name>
    <dbReference type="NCBI Taxonomy" id="7160"/>
    <lineage>
        <taxon>Eukaryota</taxon>
        <taxon>Metazoa</taxon>
        <taxon>Ecdysozoa</taxon>
        <taxon>Arthropoda</taxon>
        <taxon>Hexapoda</taxon>
        <taxon>Insecta</taxon>
        <taxon>Pterygota</taxon>
        <taxon>Neoptera</taxon>
        <taxon>Endopterygota</taxon>
        <taxon>Diptera</taxon>
        <taxon>Nematocera</taxon>
        <taxon>Culicoidea</taxon>
        <taxon>Culicidae</taxon>
        <taxon>Culicinae</taxon>
        <taxon>Aedini</taxon>
        <taxon>Aedes</taxon>
        <taxon>Stegomyia</taxon>
    </lineage>
</organism>
<evidence type="ECO:0000256" key="7">
    <source>
        <dbReference type="ARBA" id="ARBA00049354"/>
    </source>
</evidence>
<dbReference type="GeneID" id="109621484"/>
<comment type="catalytic activity">
    <reaction evidence="7">
        <text>benzylamine + O2 + H2O = benzaldehyde + H2O2 + NH4(+)</text>
        <dbReference type="Rhea" id="RHEA:59424"/>
        <dbReference type="ChEBI" id="CHEBI:15377"/>
        <dbReference type="ChEBI" id="CHEBI:15379"/>
        <dbReference type="ChEBI" id="CHEBI:16240"/>
        <dbReference type="ChEBI" id="CHEBI:17169"/>
        <dbReference type="ChEBI" id="CHEBI:28938"/>
        <dbReference type="ChEBI" id="CHEBI:225238"/>
    </reaction>
    <physiologicalReaction direction="left-to-right" evidence="7">
        <dbReference type="Rhea" id="RHEA:59425"/>
    </physiologicalReaction>
</comment>
<reference evidence="11" key="2">
    <citation type="submission" date="2025-05" db="UniProtKB">
        <authorList>
            <consortium name="EnsemblMetazoa"/>
        </authorList>
    </citation>
    <scope>IDENTIFICATION</scope>
    <source>
        <strain evidence="11">Foshan</strain>
    </source>
</reference>
<comment type="similarity">
    <text evidence="3 9">Belongs to the flavin monoamine oxidase family.</text>
</comment>
<dbReference type="InterPro" id="IPR050703">
    <property type="entry name" value="Flavin_MAO"/>
</dbReference>
<name>A0ABM1YD30_AEDAL</name>
<evidence type="ECO:0000313" key="12">
    <source>
        <dbReference type="Proteomes" id="UP000069940"/>
    </source>
</evidence>
<comment type="cofactor">
    <cofactor evidence="1 9">
        <name>FAD</name>
        <dbReference type="ChEBI" id="CHEBI:57692"/>
    </cofactor>
</comment>
<evidence type="ECO:0000256" key="8">
    <source>
        <dbReference type="ARBA" id="ARBA00049430"/>
    </source>
</evidence>
<keyword evidence="4 9" id="KW-0560">Oxidoreductase</keyword>
<protein>
    <recommendedName>
        <fullName evidence="9">Amine oxidase</fullName>
        <ecNumber evidence="9">1.4.3.-</ecNumber>
    </recommendedName>
</protein>
<dbReference type="PANTHER" id="PTHR43563">
    <property type="entry name" value="AMINE OXIDASE"/>
    <property type="match status" value="1"/>
</dbReference>
<comment type="function">
    <text evidence="5">Catalyzes the oxidative deamination of primary and some secondary amines such as neurotransmitters, and exogenous amines including the tertiary amine, neurotoxin 1-methyl-4-phenyl-1,2,3,6-tetrahydropyridine (MPTP), with concomitant reduction of oxygen to hydrogen peroxide and participates in the metabolism of neuroactive and vasoactive amines in the central nervous system and peripheral tissues. Preferentially degrades benzylamine and phenylethylamine.</text>
</comment>
<evidence type="ECO:0000313" key="11">
    <source>
        <dbReference type="EnsemblMetazoa" id="AALFPA23_008020.P10787"/>
    </source>
</evidence>
<keyword evidence="9" id="KW-0274">FAD</keyword>
<feature type="domain" description="Amine oxidase" evidence="10">
    <location>
        <begin position="57"/>
        <end position="306"/>
    </location>
</feature>
<accession>A0ABM1YD30</accession>
<dbReference type="RefSeq" id="XP_019931073.3">
    <property type="nucleotide sequence ID" value="XM_020075514.3"/>
</dbReference>
<dbReference type="EC" id="1.4.3.-" evidence="9"/>
<evidence type="ECO:0000256" key="3">
    <source>
        <dbReference type="ARBA" id="ARBA00005995"/>
    </source>
</evidence>
<dbReference type="InterPro" id="IPR001613">
    <property type="entry name" value="Flavin_amine_oxidase"/>
</dbReference>
<evidence type="ECO:0000256" key="4">
    <source>
        <dbReference type="ARBA" id="ARBA00023002"/>
    </source>
</evidence>
<dbReference type="InterPro" id="IPR002937">
    <property type="entry name" value="Amino_oxidase"/>
</dbReference>
<evidence type="ECO:0000256" key="1">
    <source>
        <dbReference type="ARBA" id="ARBA00001974"/>
    </source>
</evidence>
<dbReference type="SUPFAM" id="SSF51905">
    <property type="entry name" value="FAD/NAD(P)-binding domain"/>
    <property type="match status" value="1"/>
</dbReference>
<evidence type="ECO:0000256" key="2">
    <source>
        <dbReference type="ARBA" id="ARBA00004362"/>
    </source>
</evidence>
<evidence type="ECO:0000256" key="5">
    <source>
        <dbReference type="ARBA" id="ARBA00045409"/>
    </source>
</evidence>
<dbReference type="PRINTS" id="PR00757">
    <property type="entry name" value="AMINEOXDASEF"/>
</dbReference>
<dbReference type="Pfam" id="PF01593">
    <property type="entry name" value="Amino_oxidase"/>
    <property type="match status" value="1"/>
</dbReference>
<dbReference type="InterPro" id="IPR036188">
    <property type="entry name" value="FAD/NAD-bd_sf"/>
</dbReference>
<dbReference type="Proteomes" id="UP000069940">
    <property type="component" value="Unassembled WGS sequence"/>
</dbReference>
<keyword evidence="12" id="KW-1185">Reference proteome</keyword>
<evidence type="ECO:0000256" key="6">
    <source>
        <dbReference type="ARBA" id="ARBA00048448"/>
    </source>
</evidence>
<dbReference type="PANTHER" id="PTHR43563:SF1">
    <property type="entry name" value="AMINE OXIDASE [FLAVIN-CONTAINING] B"/>
    <property type="match status" value="1"/>
</dbReference>
<comment type="subcellular location">
    <subcellularLocation>
        <location evidence="2">Mitochondrion outer membrane</location>
        <topology evidence="2">Single-pass type IV membrane protein</topology>
        <orientation evidence="2">Cytoplasmic side</orientation>
    </subcellularLocation>
</comment>
<evidence type="ECO:0000256" key="9">
    <source>
        <dbReference type="RuleBase" id="RU362067"/>
    </source>
</evidence>